<evidence type="ECO:0000256" key="5">
    <source>
        <dbReference type="SAM" id="Phobius"/>
    </source>
</evidence>
<name>A0ABR8YMP7_9CLOT</name>
<keyword evidence="2 5" id="KW-0812">Transmembrane</keyword>
<dbReference type="Proteomes" id="UP000627166">
    <property type="component" value="Unassembled WGS sequence"/>
</dbReference>
<feature type="transmembrane region" description="Helical" evidence="5">
    <location>
        <begin position="48"/>
        <end position="66"/>
    </location>
</feature>
<dbReference type="InterPro" id="IPR010432">
    <property type="entry name" value="RDD"/>
</dbReference>
<keyword evidence="3 5" id="KW-1133">Transmembrane helix</keyword>
<protein>
    <submittedName>
        <fullName evidence="7">RDD family protein</fullName>
    </submittedName>
</protein>
<dbReference type="Pfam" id="PF06271">
    <property type="entry name" value="RDD"/>
    <property type="match status" value="1"/>
</dbReference>
<comment type="subcellular location">
    <subcellularLocation>
        <location evidence="1">Membrane</location>
        <topology evidence="1">Multi-pass membrane protein</topology>
    </subcellularLocation>
</comment>
<reference evidence="7 8" key="1">
    <citation type="submission" date="2020-08" db="EMBL/GenBank/DDBJ databases">
        <title>A Genomic Blueprint of the Chicken Gut Microbiome.</title>
        <authorList>
            <person name="Gilroy R."/>
            <person name="Ravi A."/>
            <person name="Getino M."/>
            <person name="Pursley I."/>
            <person name="Horton D.L."/>
            <person name="Alikhan N.-F."/>
            <person name="Baker D."/>
            <person name="Gharbi K."/>
            <person name="Hall N."/>
            <person name="Watson M."/>
            <person name="Adriaenssens E.M."/>
            <person name="Foster-Nyarko E."/>
            <person name="Jarju S."/>
            <person name="Secka A."/>
            <person name="Antonio M."/>
            <person name="Oren A."/>
            <person name="Chaudhuri R."/>
            <person name="La Ragione R.M."/>
            <person name="Hildebrand F."/>
            <person name="Pallen M.J."/>
        </authorList>
    </citation>
    <scope>NUCLEOTIDE SEQUENCE [LARGE SCALE GENOMIC DNA]</scope>
    <source>
        <strain evidence="7 8">N37</strain>
    </source>
</reference>
<gene>
    <name evidence="7" type="ORF">H9637_00465</name>
</gene>
<evidence type="ECO:0000256" key="2">
    <source>
        <dbReference type="ARBA" id="ARBA00022692"/>
    </source>
</evidence>
<accession>A0ABR8YMP7</accession>
<keyword evidence="8" id="KW-1185">Reference proteome</keyword>
<evidence type="ECO:0000313" key="8">
    <source>
        <dbReference type="Proteomes" id="UP000627166"/>
    </source>
</evidence>
<dbReference type="RefSeq" id="WP_191738391.1">
    <property type="nucleotide sequence ID" value="NZ_JACSQB010000006.1"/>
</dbReference>
<evidence type="ECO:0000313" key="7">
    <source>
        <dbReference type="EMBL" id="MBD8045526.1"/>
    </source>
</evidence>
<keyword evidence="4 5" id="KW-0472">Membrane</keyword>
<feature type="transmembrane region" description="Helical" evidence="5">
    <location>
        <begin position="12"/>
        <end position="42"/>
    </location>
</feature>
<sequence>MNKIGFKKIFKATIIDLVAILAISTLGTVILDFILRLFGYFVAEKVETVLVLCLITYIIYNVVMTLKKDGMTFGQKVSKLKLVECEEESKELQQVANSED</sequence>
<evidence type="ECO:0000256" key="1">
    <source>
        <dbReference type="ARBA" id="ARBA00004141"/>
    </source>
</evidence>
<feature type="domain" description="RDD" evidence="6">
    <location>
        <begin position="12"/>
        <end position="94"/>
    </location>
</feature>
<evidence type="ECO:0000256" key="4">
    <source>
        <dbReference type="ARBA" id="ARBA00023136"/>
    </source>
</evidence>
<evidence type="ECO:0000256" key="3">
    <source>
        <dbReference type="ARBA" id="ARBA00022989"/>
    </source>
</evidence>
<comment type="caution">
    <text evidence="7">The sequence shown here is derived from an EMBL/GenBank/DDBJ whole genome shotgun (WGS) entry which is preliminary data.</text>
</comment>
<dbReference type="EMBL" id="JACSQB010000006">
    <property type="protein sequence ID" value="MBD8045526.1"/>
    <property type="molecule type" value="Genomic_DNA"/>
</dbReference>
<organism evidence="7 8">
    <name type="scientific">Clostridium faecium</name>
    <dbReference type="NCBI Taxonomy" id="2762223"/>
    <lineage>
        <taxon>Bacteria</taxon>
        <taxon>Bacillati</taxon>
        <taxon>Bacillota</taxon>
        <taxon>Clostridia</taxon>
        <taxon>Eubacteriales</taxon>
        <taxon>Clostridiaceae</taxon>
        <taxon>Clostridium</taxon>
    </lineage>
</organism>
<evidence type="ECO:0000259" key="6">
    <source>
        <dbReference type="Pfam" id="PF06271"/>
    </source>
</evidence>
<proteinExistence type="predicted"/>